<dbReference type="Gene3D" id="2.40.50.140">
    <property type="entry name" value="Nucleic acid-binding proteins"/>
    <property type="match status" value="1"/>
</dbReference>
<comment type="caution">
    <text evidence="6">Lacks conserved residue(s) required for the propagation of feature annotation.</text>
</comment>
<dbReference type="GO" id="GO:0006310">
    <property type="term" value="P:DNA recombination"/>
    <property type="evidence" value="ECO:0007669"/>
    <property type="project" value="UniProtKB-UniRule"/>
</dbReference>
<dbReference type="EMBL" id="PCST01000012">
    <property type="protein sequence ID" value="PIP55876.1"/>
    <property type="molecule type" value="Genomic_DNA"/>
</dbReference>
<keyword evidence="3 6" id="KW-0238">DNA-binding</keyword>
<keyword evidence="5 6" id="KW-0234">DNA repair</keyword>
<dbReference type="Pfam" id="PF07499">
    <property type="entry name" value="RuvA_C"/>
    <property type="match status" value="1"/>
</dbReference>
<keyword evidence="2 6" id="KW-0227">DNA damage</keyword>
<dbReference type="AlphaFoldDB" id="A0A2H0BE08"/>
<evidence type="ECO:0000313" key="8">
    <source>
        <dbReference type="EMBL" id="PIP55876.1"/>
    </source>
</evidence>
<evidence type="ECO:0000259" key="7">
    <source>
        <dbReference type="SMART" id="SM00278"/>
    </source>
</evidence>
<dbReference type="CDD" id="cd14332">
    <property type="entry name" value="UBA_RuvA_C"/>
    <property type="match status" value="1"/>
</dbReference>
<dbReference type="InterPro" id="IPR036267">
    <property type="entry name" value="RuvA_C_sf"/>
</dbReference>
<gene>
    <name evidence="6" type="primary">ruvA</name>
    <name evidence="8" type="ORF">COX06_00840</name>
</gene>
<dbReference type="NCBIfam" id="TIGR00084">
    <property type="entry name" value="ruvA"/>
    <property type="match status" value="1"/>
</dbReference>
<dbReference type="Gene3D" id="1.10.150.20">
    <property type="entry name" value="5' to 3' exonuclease, C-terminal subdomain"/>
    <property type="match status" value="1"/>
</dbReference>
<dbReference type="GO" id="GO:0009378">
    <property type="term" value="F:four-way junction helicase activity"/>
    <property type="evidence" value="ECO:0007669"/>
    <property type="project" value="InterPro"/>
</dbReference>
<dbReference type="InterPro" id="IPR010994">
    <property type="entry name" value="RuvA_2-like"/>
</dbReference>
<evidence type="ECO:0000256" key="2">
    <source>
        <dbReference type="ARBA" id="ARBA00022763"/>
    </source>
</evidence>
<dbReference type="GO" id="GO:0000400">
    <property type="term" value="F:four-way junction DNA binding"/>
    <property type="evidence" value="ECO:0007669"/>
    <property type="project" value="UniProtKB-UniRule"/>
</dbReference>
<accession>A0A2H0BE08</accession>
<dbReference type="GO" id="GO:0048476">
    <property type="term" value="C:Holliday junction resolvase complex"/>
    <property type="evidence" value="ECO:0007669"/>
    <property type="project" value="UniProtKB-UniRule"/>
</dbReference>
<comment type="subcellular location">
    <subcellularLocation>
        <location evidence="6">Cytoplasm</location>
    </subcellularLocation>
</comment>
<proteinExistence type="inferred from homology"/>
<dbReference type="Pfam" id="PF01330">
    <property type="entry name" value="RuvA_N"/>
    <property type="match status" value="1"/>
</dbReference>
<dbReference type="InterPro" id="IPR012340">
    <property type="entry name" value="NA-bd_OB-fold"/>
</dbReference>
<dbReference type="InterPro" id="IPR003583">
    <property type="entry name" value="Hlx-hairpin-Hlx_DNA-bd_motif"/>
</dbReference>
<dbReference type="SUPFAM" id="SSF47781">
    <property type="entry name" value="RuvA domain 2-like"/>
    <property type="match status" value="1"/>
</dbReference>
<evidence type="ECO:0000256" key="5">
    <source>
        <dbReference type="ARBA" id="ARBA00023204"/>
    </source>
</evidence>
<dbReference type="Gene3D" id="1.10.8.10">
    <property type="entry name" value="DNA helicase RuvA subunit, C-terminal domain"/>
    <property type="match status" value="1"/>
</dbReference>
<name>A0A2H0BE08_9BACT</name>
<feature type="domain" description="Helix-hairpin-helix DNA-binding motif class 1" evidence="7">
    <location>
        <begin position="121"/>
        <end position="140"/>
    </location>
</feature>
<sequence length="203" mass="22526">MGASYQTLHYNDNTMIAYLSGTVRHKDTHYLIVDISGIGYKVFVTTETMLDVIPNSPIILWTHLVVRETSLELFGFRDKETLDIFELLITISGIGPKSALGILNVASISTLRQAVADEDTTYLTRVSGIGKKNAEKIVHELKDKLKITKEDRGMDMRSEGDALEALVSLGYNERDAREALKRVPKETEGASERVKAALKILAS</sequence>
<dbReference type="GO" id="GO:0005737">
    <property type="term" value="C:cytoplasm"/>
    <property type="evidence" value="ECO:0007669"/>
    <property type="project" value="UniProtKB-SubCell"/>
</dbReference>
<dbReference type="Proteomes" id="UP000229794">
    <property type="component" value="Unassembled WGS sequence"/>
</dbReference>
<comment type="function">
    <text evidence="6">The RuvA-RuvB-RuvC complex processes Holliday junction (HJ) DNA during genetic recombination and DNA repair, while the RuvA-RuvB complex plays an important role in the rescue of blocked DNA replication forks via replication fork reversal (RFR). RuvA specifically binds to HJ cruciform DNA, conferring on it an open structure. The RuvB hexamer acts as an ATP-dependent pump, pulling dsDNA into and through the RuvAB complex. HJ branch migration allows RuvC to scan DNA until it finds its consensus sequence, where it cleaves and resolves the cruciform DNA.</text>
</comment>
<evidence type="ECO:0000313" key="9">
    <source>
        <dbReference type="Proteomes" id="UP000229794"/>
    </source>
</evidence>
<protein>
    <recommendedName>
        <fullName evidence="6">Holliday junction branch migration complex subunit RuvA</fullName>
    </recommendedName>
</protein>
<dbReference type="GO" id="GO:0005524">
    <property type="term" value="F:ATP binding"/>
    <property type="evidence" value="ECO:0007669"/>
    <property type="project" value="InterPro"/>
</dbReference>
<dbReference type="InterPro" id="IPR013849">
    <property type="entry name" value="DNA_helicase_Holl-junc_RuvA_I"/>
</dbReference>
<comment type="similarity">
    <text evidence="6">Belongs to the RuvA family.</text>
</comment>
<organism evidence="8 9">
    <name type="scientific">Candidatus Zambryskibacteria bacterium CG22_combo_CG10-13_8_21_14_all_42_17</name>
    <dbReference type="NCBI Taxonomy" id="1975118"/>
    <lineage>
        <taxon>Bacteria</taxon>
        <taxon>Candidatus Zambryskiibacteriota</taxon>
    </lineage>
</organism>
<evidence type="ECO:0000256" key="4">
    <source>
        <dbReference type="ARBA" id="ARBA00023172"/>
    </source>
</evidence>
<dbReference type="InterPro" id="IPR000085">
    <property type="entry name" value="RuvA"/>
</dbReference>
<dbReference type="GO" id="GO:0006281">
    <property type="term" value="P:DNA repair"/>
    <property type="evidence" value="ECO:0007669"/>
    <property type="project" value="UniProtKB-UniRule"/>
</dbReference>
<reference evidence="8 9" key="1">
    <citation type="submission" date="2017-09" db="EMBL/GenBank/DDBJ databases">
        <title>Depth-based differentiation of microbial function through sediment-hosted aquifers and enrichment of novel symbionts in the deep terrestrial subsurface.</title>
        <authorList>
            <person name="Probst A.J."/>
            <person name="Ladd B."/>
            <person name="Jarett J.K."/>
            <person name="Geller-Mcgrath D.E."/>
            <person name="Sieber C.M."/>
            <person name="Emerson J.B."/>
            <person name="Anantharaman K."/>
            <person name="Thomas B.C."/>
            <person name="Malmstrom R."/>
            <person name="Stieglmeier M."/>
            <person name="Klingl A."/>
            <person name="Woyke T."/>
            <person name="Ryan C.M."/>
            <person name="Banfield J.F."/>
        </authorList>
    </citation>
    <scope>NUCLEOTIDE SEQUENCE [LARGE SCALE GENOMIC DNA]</scope>
    <source>
        <strain evidence="8">CG22_combo_CG10-13_8_21_14_all_42_17</strain>
    </source>
</reference>
<dbReference type="SUPFAM" id="SSF50249">
    <property type="entry name" value="Nucleic acid-binding proteins"/>
    <property type="match status" value="1"/>
</dbReference>
<dbReference type="Pfam" id="PF14520">
    <property type="entry name" value="HHH_5"/>
    <property type="match status" value="1"/>
</dbReference>
<evidence type="ECO:0000256" key="6">
    <source>
        <dbReference type="HAMAP-Rule" id="MF_00031"/>
    </source>
</evidence>
<dbReference type="SMART" id="SM00278">
    <property type="entry name" value="HhH1"/>
    <property type="match status" value="2"/>
</dbReference>
<evidence type="ECO:0000256" key="3">
    <source>
        <dbReference type="ARBA" id="ARBA00023125"/>
    </source>
</evidence>
<feature type="domain" description="Helix-hairpin-helix DNA-binding motif class 1" evidence="7">
    <location>
        <begin position="86"/>
        <end position="105"/>
    </location>
</feature>
<dbReference type="HAMAP" id="MF_00031">
    <property type="entry name" value="DNA_HJ_migration_RuvA"/>
    <property type="match status" value="1"/>
</dbReference>
<comment type="domain">
    <text evidence="6">Has three domains with a flexible linker between the domains II and III and assumes an 'L' shape. Domain III is highly mobile and contacts RuvB.</text>
</comment>
<evidence type="ECO:0000256" key="1">
    <source>
        <dbReference type="ARBA" id="ARBA00022490"/>
    </source>
</evidence>
<comment type="caution">
    <text evidence="8">The sequence shown here is derived from an EMBL/GenBank/DDBJ whole genome shotgun (WGS) entry which is preliminary data.</text>
</comment>
<comment type="subunit">
    <text evidence="6">Homotetramer. Forms an RuvA(8)-RuvB(12)-Holliday junction (HJ) complex. HJ DNA is sandwiched between 2 RuvA tetramers; dsDNA enters through RuvA and exits via RuvB. An RuvB hexamer assembles on each DNA strand where it exits the tetramer. Each RuvB hexamer is contacted by two RuvA subunits (via domain III) on 2 adjacent RuvB subunits; this complex drives branch migration. In the full resolvosome a probable DNA-RuvA(4)-RuvB(12)-RuvC(2) complex forms which resolves the HJ.</text>
</comment>
<keyword evidence="4 6" id="KW-0233">DNA recombination</keyword>
<dbReference type="GO" id="GO:0009379">
    <property type="term" value="C:Holliday junction helicase complex"/>
    <property type="evidence" value="ECO:0007669"/>
    <property type="project" value="InterPro"/>
</dbReference>
<dbReference type="SUPFAM" id="SSF46929">
    <property type="entry name" value="DNA helicase RuvA subunit, C-terminal domain"/>
    <property type="match status" value="1"/>
</dbReference>
<keyword evidence="1 6" id="KW-0963">Cytoplasm</keyword>
<dbReference type="InterPro" id="IPR011114">
    <property type="entry name" value="RuvA_C"/>
</dbReference>
<feature type="region of interest" description="Domain III" evidence="6">
    <location>
        <begin position="161"/>
        <end position="203"/>
    </location>
</feature>